<feature type="transmembrane region" description="Helical" evidence="13">
    <location>
        <begin position="670"/>
        <end position="691"/>
    </location>
</feature>
<keyword evidence="9 13" id="KW-0472">Membrane</keyword>
<feature type="transmembrane region" description="Helical" evidence="13">
    <location>
        <begin position="466"/>
        <end position="490"/>
    </location>
</feature>
<evidence type="ECO:0000256" key="14">
    <source>
        <dbReference type="HAMAP-Rule" id="MF_01464"/>
    </source>
</evidence>
<accession>A0A1X7PE28</accession>
<comment type="caution">
    <text evidence="13">Lacks conserved residue(s) required for the propagation of feature annotation.</text>
</comment>
<protein>
    <recommendedName>
        <fullName evidence="13 14">Multifunctional fusion protein</fullName>
    </recommendedName>
    <domain>
        <recommendedName>
            <fullName evidence="13">Protein translocase subunit SecD</fullName>
        </recommendedName>
    </domain>
    <domain>
        <recommendedName>
            <fullName evidence="14">Protein-export membrane protein SecF</fullName>
        </recommendedName>
    </domain>
</protein>
<dbReference type="NCBIfam" id="TIGR00966">
    <property type="entry name" value="transloc_SecF"/>
    <property type="match status" value="1"/>
</dbReference>
<dbReference type="GO" id="GO:0043952">
    <property type="term" value="P:protein transport by the Sec complex"/>
    <property type="evidence" value="ECO:0007669"/>
    <property type="project" value="UniProtKB-UniRule"/>
</dbReference>
<evidence type="ECO:0000256" key="2">
    <source>
        <dbReference type="ARBA" id="ARBA00022448"/>
    </source>
</evidence>
<dbReference type="InterPro" id="IPR048634">
    <property type="entry name" value="SecD_SecF_C"/>
</dbReference>
<comment type="similarity">
    <text evidence="14">Belongs to the SecD/SecF family. SecF subfamily.</text>
</comment>
<dbReference type="Pfam" id="PF21760">
    <property type="entry name" value="SecD_1st"/>
    <property type="match status" value="1"/>
</dbReference>
<evidence type="ECO:0000313" key="17">
    <source>
        <dbReference type="Proteomes" id="UP000193083"/>
    </source>
</evidence>
<evidence type="ECO:0000256" key="6">
    <source>
        <dbReference type="ARBA" id="ARBA00022927"/>
    </source>
</evidence>
<dbReference type="Gene3D" id="1.20.1640.10">
    <property type="entry name" value="Multidrug efflux transporter AcrB transmembrane domain"/>
    <property type="match status" value="2"/>
</dbReference>
<dbReference type="Gene3D" id="3.30.70.3400">
    <property type="match status" value="2"/>
</dbReference>
<dbReference type="Pfam" id="PF02355">
    <property type="entry name" value="SecD_SecF_C"/>
    <property type="match status" value="2"/>
</dbReference>
<evidence type="ECO:0000256" key="3">
    <source>
        <dbReference type="ARBA" id="ARBA00022475"/>
    </source>
</evidence>
<dbReference type="HAMAP" id="MF_01463_B">
    <property type="entry name" value="SecD_B"/>
    <property type="match status" value="1"/>
</dbReference>
<dbReference type="GO" id="GO:0065002">
    <property type="term" value="P:intracellular protein transmembrane transport"/>
    <property type="evidence" value="ECO:0007669"/>
    <property type="project" value="UniProtKB-UniRule"/>
</dbReference>
<keyword evidence="3 13" id="KW-1003">Cell membrane</keyword>
<comment type="subcellular location">
    <subcellularLocation>
        <location evidence="1 13">Cell membrane</location>
        <topology evidence="1 13">Multi-pass membrane protein</topology>
    </subcellularLocation>
</comment>
<feature type="transmembrane region" description="Helical" evidence="13">
    <location>
        <begin position="502"/>
        <end position="525"/>
    </location>
</feature>
<dbReference type="InterPro" id="IPR048631">
    <property type="entry name" value="SecD_1st"/>
</dbReference>
<feature type="transmembrane region" description="Helical" evidence="13">
    <location>
        <begin position="777"/>
        <end position="794"/>
    </location>
</feature>
<comment type="subunit">
    <text evidence="13">Forms a complex with SecF. Part of the essential Sec protein translocation apparatus which comprises SecA, SecYEG and auxiliary proteins SecDF-YajC and YidC.</text>
</comment>
<dbReference type="InterPro" id="IPR000731">
    <property type="entry name" value="SSD"/>
</dbReference>
<evidence type="ECO:0000256" key="12">
    <source>
        <dbReference type="ARBA" id="ARBA00061053"/>
    </source>
</evidence>
<keyword evidence="6 13" id="KW-0653">Protein transport</keyword>
<feature type="transmembrane region" description="Helical" evidence="13">
    <location>
        <begin position="555"/>
        <end position="573"/>
    </location>
</feature>
<dbReference type="FunFam" id="1.20.1640.10:FF:000004">
    <property type="entry name" value="Protein translocase subunit SecD"/>
    <property type="match status" value="1"/>
</dbReference>
<keyword evidence="2 13" id="KW-0813">Transport</keyword>
<dbReference type="InterPro" id="IPR022645">
    <property type="entry name" value="SecD/SecF_bac"/>
</dbReference>
<keyword evidence="4" id="KW-0997">Cell inner membrane</keyword>
<evidence type="ECO:0000256" key="7">
    <source>
        <dbReference type="ARBA" id="ARBA00022989"/>
    </source>
</evidence>
<reference evidence="16 17" key="1">
    <citation type="submission" date="2017-04" db="EMBL/GenBank/DDBJ databases">
        <authorList>
            <person name="Afonso C.L."/>
            <person name="Miller P.J."/>
            <person name="Scott M.A."/>
            <person name="Spackman E."/>
            <person name="Goraichik I."/>
            <person name="Dimitrov K.M."/>
            <person name="Suarez D.L."/>
            <person name="Swayne D.E."/>
        </authorList>
    </citation>
    <scope>NUCLEOTIDE SEQUENCE [LARGE SCALE GENOMIC DNA]</scope>
    <source>
        <strain evidence="16 17">B5P</strain>
    </source>
</reference>
<evidence type="ECO:0000259" key="15">
    <source>
        <dbReference type="PROSITE" id="PS50156"/>
    </source>
</evidence>
<proteinExistence type="inferred from homology"/>
<comment type="similarity">
    <text evidence="12">In the N-terminal section; belongs to the SecD/SecF family. SecD subfamily.</text>
</comment>
<comment type="subunit">
    <text evidence="14">Forms a complex with SecD. Part of the essential Sec protein translocation apparatus which comprises SecA, SecYEG and auxiliary proteins SecDF-YajC and YidC.</text>
</comment>
<dbReference type="PANTHER" id="PTHR30081">
    <property type="entry name" value="PROTEIN-EXPORT MEMBRANE PROTEIN SEC"/>
    <property type="match status" value="1"/>
</dbReference>
<evidence type="ECO:0000256" key="4">
    <source>
        <dbReference type="ARBA" id="ARBA00022519"/>
    </source>
</evidence>
<feature type="transmembrane region" description="Helical" evidence="13">
    <location>
        <begin position="698"/>
        <end position="719"/>
    </location>
</feature>
<dbReference type="InterPro" id="IPR022813">
    <property type="entry name" value="SecD/SecF_arch_bac"/>
</dbReference>
<keyword evidence="17" id="KW-1185">Reference proteome</keyword>
<evidence type="ECO:0000256" key="13">
    <source>
        <dbReference type="HAMAP-Rule" id="MF_01463"/>
    </source>
</evidence>
<evidence type="ECO:0000256" key="5">
    <source>
        <dbReference type="ARBA" id="ARBA00022692"/>
    </source>
</evidence>
<evidence type="ECO:0000256" key="9">
    <source>
        <dbReference type="ARBA" id="ARBA00023136"/>
    </source>
</evidence>
<dbReference type="FunFam" id="3.30.1360.200:FF:000002">
    <property type="entry name" value="Preprotein translocase subunit SecD"/>
    <property type="match status" value="1"/>
</dbReference>
<dbReference type="SUPFAM" id="SSF82866">
    <property type="entry name" value="Multidrug efflux transporter AcrB transmembrane domain"/>
    <property type="match status" value="2"/>
</dbReference>
<dbReference type="PANTHER" id="PTHR30081:SF1">
    <property type="entry name" value="PROTEIN TRANSLOCASE SUBUNIT SECD"/>
    <property type="match status" value="1"/>
</dbReference>
<comment type="similarity">
    <text evidence="11">In the C-terminal section; belongs to the SecD/SecF family. SecF subfamily.</text>
</comment>
<feature type="transmembrane region" description="Helical" evidence="13">
    <location>
        <begin position="725"/>
        <end position="749"/>
    </location>
</feature>
<dbReference type="Proteomes" id="UP000193083">
    <property type="component" value="Unassembled WGS sequence"/>
</dbReference>
<feature type="transmembrane region" description="Helical" evidence="13">
    <location>
        <begin position="398"/>
        <end position="420"/>
    </location>
</feature>
<dbReference type="InterPro" id="IPR055344">
    <property type="entry name" value="SecD_SecF_C_bact"/>
</dbReference>
<dbReference type="Pfam" id="PF22599">
    <property type="entry name" value="SecDF_P1_head"/>
    <property type="match status" value="1"/>
</dbReference>
<dbReference type="InterPro" id="IPR022646">
    <property type="entry name" value="SecD/SecF_CS"/>
</dbReference>
<feature type="transmembrane region" description="Helical" evidence="13">
    <location>
        <begin position="800"/>
        <end position="827"/>
    </location>
</feature>
<gene>
    <name evidence="14" type="primary">secF</name>
    <name evidence="13" type="synonym">secD</name>
    <name evidence="16" type="ORF">SAMN02982922_3819</name>
</gene>
<dbReference type="NCBIfam" id="NF011315">
    <property type="entry name" value="PRK14726.1"/>
    <property type="match status" value="1"/>
</dbReference>
<dbReference type="NCBIfam" id="TIGR00916">
    <property type="entry name" value="2A0604s01"/>
    <property type="match status" value="2"/>
</dbReference>
<dbReference type="InterPro" id="IPR005665">
    <property type="entry name" value="SecF_bac"/>
</dbReference>
<dbReference type="EMBL" id="FXBL01000004">
    <property type="protein sequence ID" value="SMH48948.1"/>
    <property type="molecule type" value="Genomic_DNA"/>
</dbReference>
<feature type="transmembrane region" description="Helical" evidence="13">
    <location>
        <begin position="426"/>
        <end position="445"/>
    </location>
</feature>
<evidence type="ECO:0000256" key="8">
    <source>
        <dbReference type="ARBA" id="ARBA00023010"/>
    </source>
</evidence>
<evidence type="ECO:0000256" key="1">
    <source>
        <dbReference type="ARBA" id="ARBA00004651"/>
    </source>
</evidence>
<dbReference type="FunFam" id="3.30.70.3400:FF:000006">
    <property type="entry name" value="Protein translocase subunit SecD"/>
    <property type="match status" value="1"/>
</dbReference>
<dbReference type="Pfam" id="PF07549">
    <property type="entry name" value="Sec_GG"/>
    <property type="match status" value="2"/>
</dbReference>
<dbReference type="Gene3D" id="3.30.1360.200">
    <property type="match status" value="1"/>
</dbReference>
<keyword evidence="8 13" id="KW-0811">Translocation</keyword>
<comment type="similarity">
    <text evidence="13">Belongs to the SecD/SecF family. SecD subfamily.</text>
</comment>
<dbReference type="FunFam" id="1.20.1640.10:FF:000024">
    <property type="entry name" value="Multifunctional fusion protein"/>
    <property type="match status" value="1"/>
</dbReference>
<dbReference type="GO" id="GO:0006605">
    <property type="term" value="P:protein targeting"/>
    <property type="evidence" value="ECO:0007669"/>
    <property type="project" value="UniProtKB-UniRule"/>
</dbReference>
<dbReference type="HAMAP" id="MF_01464_B">
    <property type="entry name" value="SecF_B"/>
    <property type="match status" value="1"/>
</dbReference>
<organism evidence="16 17">
    <name type="scientific">Mesorhizobium australicum</name>
    <dbReference type="NCBI Taxonomy" id="536018"/>
    <lineage>
        <taxon>Bacteria</taxon>
        <taxon>Pseudomonadati</taxon>
        <taxon>Pseudomonadota</taxon>
        <taxon>Alphaproteobacteria</taxon>
        <taxon>Hyphomicrobiales</taxon>
        <taxon>Phyllobacteriaceae</taxon>
        <taxon>Mesorhizobium</taxon>
    </lineage>
</organism>
<sequence length="853" mass="92280">MLHFTRWKTILIWLTVAVGVVIAAPNLFSKSFLDALPDWMPKRQMTLGLDLQGGSHILLQLDRKDLIEERLETARNDIRASLRDARIGYTGLSGTANSVQVRIRDAADVQKAKDALTNMTAPVASGLFTGGSISELDFDEPEPGLLRYTLTEAGINYRMNSALSQSIEVVGRRVNELGTTEPLIQRQGDDRILVQVPGLQDPDRLKDILGQTAKLTFQMVDSTMPVQDAIEGRPPAGSVVMYSTDDPPEAYLIETRVIVSGENLVDAQATFDQRTSEPVVSFRFDNRGATLFGQATQQNVGKLFAIILDNQVISAPQIREPILGGTGQISGNFTVEGANDLAVLLRAGALPATLTIIEERTVGPSLGADSISAGKVASIIGAVLVLGFMILAYGSLGLIANIALAANIALIVAALSLLGATLTLPGIAGIVLTMGMAVDSNVLIYERVKEERRAGRSIVQSLDAGFARALATIVDANLTTLIAAMILFYMGSGPVRGFAVTLAIGIATTVFTAFTLTRWMIAFWLRRQRPTELPRGFVNIVPDNTKIPFMSWRRYTFALSIFLSIASVTLFMTKSMNYGIDFQGGTSIEVRAKSGSGDAGDIRSRLSDLNLGDVQVQQIGAIGDYLVRVGGQNLGDNAEQSVVAKVQGELANDYEFRRVESVGPTVSSELARAGTIAVVLALIAMLVYIWFRFEWQFGVGAVISTLHDVIMVIGLYVLLGLEFNLSSIAAVLTVVGYSVNDTVVVYDRVRENLRRYKKMPLDQLLDLSMNQTLSRTFLTSLTTLIALLALYLFGGEVIRSFTLAMIFGIAFGTYSSIFIASPLLILFKLRPGMFDRDEPGAPKEGAKATPAKA</sequence>
<dbReference type="GO" id="GO:0015450">
    <property type="term" value="F:protein-transporting ATPase activity"/>
    <property type="evidence" value="ECO:0007669"/>
    <property type="project" value="InterPro"/>
</dbReference>
<keyword evidence="5 13" id="KW-0812">Transmembrane</keyword>
<evidence type="ECO:0000256" key="10">
    <source>
        <dbReference type="ARBA" id="ARBA00059018"/>
    </source>
</evidence>
<comment type="function">
    <text evidence="10 13">Part of the Sec protein translocase complex. Interacts with the SecYEG preprotein conducting channel. SecDF uses the proton motive force (PMF) to complete protein translocation after the ATP-dependent function of SecA.</text>
</comment>
<evidence type="ECO:0000256" key="11">
    <source>
        <dbReference type="ARBA" id="ARBA00060856"/>
    </source>
</evidence>
<dbReference type="PRINTS" id="PR01755">
    <property type="entry name" value="SECFTRNLCASE"/>
</dbReference>
<dbReference type="InterPro" id="IPR005791">
    <property type="entry name" value="SecD"/>
</dbReference>
<evidence type="ECO:0000313" key="16">
    <source>
        <dbReference type="EMBL" id="SMH48948.1"/>
    </source>
</evidence>
<feature type="transmembrane region" description="Helical" evidence="13">
    <location>
        <begin position="376"/>
        <end position="393"/>
    </location>
</feature>
<dbReference type="RefSeq" id="WP_085465591.1">
    <property type="nucleotide sequence ID" value="NZ_FXBL01000004.1"/>
</dbReference>
<dbReference type="AlphaFoldDB" id="A0A1X7PE28"/>
<dbReference type="GO" id="GO:0005886">
    <property type="term" value="C:plasma membrane"/>
    <property type="evidence" value="ECO:0007669"/>
    <property type="project" value="UniProtKB-SubCell"/>
</dbReference>
<keyword evidence="7 13" id="KW-1133">Transmembrane helix</keyword>
<dbReference type="NCBIfam" id="NF009583">
    <property type="entry name" value="PRK13024.1-3"/>
    <property type="match status" value="1"/>
</dbReference>
<dbReference type="OrthoDB" id="9805019at2"/>
<dbReference type="InterPro" id="IPR054384">
    <property type="entry name" value="SecDF_P1_head"/>
</dbReference>
<name>A0A1X7PE28_9HYPH</name>
<feature type="domain" description="SSD" evidence="15">
    <location>
        <begin position="694"/>
        <end position="826"/>
    </location>
</feature>
<dbReference type="NCBIfam" id="TIGR01129">
    <property type="entry name" value="secD"/>
    <property type="match status" value="1"/>
</dbReference>
<dbReference type="PROSITE" id="PS50156">
    <property type="entry name" value="SSD"/>
    <property type="match status" value="1"/>
</dbReference>